<evidence type="ECO:0000313" key="2">
    <source>
        <dbReference type="Proteomes" id="UP000186456"/>
    </source>
</evidence>
<sequence>MTETFAEQWTAWHEAHERRRADPHGFLAITGLYWLGERPTGIPGLPGIWHTGEDGPVVDLAEGESLEVEGGTVRVRFAFGPLDERGDVTVGFDGGVIEVARRGGRDLLRPRRPDADYLSRYAGTPAYPADPRWRIDVRFEAYAHPRAYEVGAAVDGLTHVYDAPGELAFEFDGAPHRLVAFPGHRPGDLLVLFTDATSGVTTYAANRSVTVAAPDAEGRTVIDFTRATNLPCAYTDFATCPLPPARNRLPFAVEAGEKTPLSRAEGVATDAGIQAVRS</sequence>
<name>A0A1H0QTX6_MICTS</name>
<dbReference type="Proteomes" id="UP000186456">
    <property type="component" value="Unassembled WGS sequence"/>
</dbReference>
<dbReference type="InterPro" id="IPR012467">
    <property type="entry name" value="DUF1684"/>
</dbReference>
<proteinExistence type="predicted"/>
<dbReference type="AlphaFoldDB" id="A0A1H0QTX6"/>
<evidence type="ECO:0008006" key="3">
    <source>
        <dbReference type="Google" id="ProtNLM"/>
    </source>
</evidence>
<dbReference type="PANTHER" id="PTHR41913:SF1">
    <property type="entry name" value="DUF1684 DOMAIN-CONTAINING PROTEIN"/>
    <property type="match status" value="1"/>
</dbReference>
<dbReference type="EMBL" id="FNJN01000005">
    <property type="protein sequence ID" value="SDP20773.1"/>
    <property type="molecule type" value="Genomic_DNA"/>
</dbReference>
<gene>
    <name evidence="1" type="ORF">SAMN04487788_2563</name>
</gene>
<dbReference type="RefSeq" id="WP_074696211.1">
    <property type="nucleotide sequence ID" value="NZ_FNJN01000005.1"/>
</dbReference>
<reference evidence="1 2" key="1">
    <citation type="submission" date="2016-10" db="EMBL/GenBank/DDBJ databases">
        <authorList>
            <person name="de Groot N.N."/>
        </authorList>
    </citation>
    <scope>NUCLEOTIDE SEQUENCE [LARGE SCALE GENOMIC DNA]</scope>
    <source>
        <strain evidence="1 2">StLB037</strain>
    </source>
</reference>
<organism evidence="1 2">
    <name type="scientific">Microbacterium testaceum (strain StLB037)</name>
    <dbReference type="NCBI Taxonomy" id="979556"/>
    <lineage>
        <taxon>Bacteria</taxon>
        <taxon>Bacillati</taxon>
        <taxon>Actinomycetota</taxon>
        <taxon>Actinomycetes</taxon>
        <taxon>Micrococcales</taxon>
        <taxon>Microbacteriaceae</taxon>
        <taxon>Microbacterium</taxon>
    </lineage>
</organism>
<dbReference type="PANTHER" id="PTHR41913">
    <property type="entry name" value="DUF1684 DOMAIN-CONTAINING PROTEIN"/>
    <property type="match status" value="1"/>
</dbReference>
<dbReference type="Pfam" id="PF07920">
    <property type="entry name" value="DUF1684"/>
    <property type="match status" value="1"/>
</dbReference>
<protein>
    <recommendedName>
        <fullName evidence="3">DUF1684 domain-containing protein</fullName>
    </recommendedName>
</protein>
<evidence type="ECO:0000313" key="1">
    <source>
        <dbReference type="EMBL" id="SDP20773.1"/>
    </source>
</evidence>
<accession>A0A1H0QTX6</accession>